<name>A0AAN8BU34_9TELE</name>
<protein>
    <submittedName>
        <fullName evidence="2">Uncharacterized protein</fullName>
    </submittedName>
</protein>
<dbReference type="AlphaFoldDB" id="A0AAN8BU34"/>
<feature type="transmembrane region" description="Helical" evidence="1">
    <location>
        <begin position="23"/>
        <end position="43"/>
    </location>
</feature>
<keyword evidence="3" id="KW-1185">Reference proteome</keyword>
<evidence type="ECO:0000313" key="3">
    <source>
        <dbReference type="Proteomes" id="UP001335648"/>
    </source>
</evidence>
<reference evidence="2 3" key="1">
    <citation type="journal article" date="2023" name="Mol. Biol. Evol.">
        <title>Genomics of Secondarily Temperate Adaptation in the Only Non-Antarctic Icefish.</title>
        <authorList>
            <person name="Rivera-Colon A.G."/>
            <person name="Rayamajhi N."/>
            <person name="Minhas B.F."/>
            <person name="Madrigal G."/>
            <person name="Bilyk K.T."/>
            <person name="Yoon V."/>
            <person name="Hune M."/>
            <person name="Gregory S."/>
            <person name="Cheng C.H.C."/>
            <person name="Catchen J.M."/>
        </authorList>
    </citation>
    <scope>NUCLEOTIDE SEQUENCE [LARGE SCALE GENOMIC DNA]</scope>
    <source>
        <strain evidence="2">JC2023a</strain>
    </source>
</reference>
<gene>
    <name evidence="2" type="ORF">CesoFtcFv8_015484</name>
</gene>
<keyword evidence="1" id="KW-0472">Membrane</keyword>
<accession>A0AAN8BU34</accession>
<dbReference type="Proteomes" id="UP001335648">
    <property type="component" value="Unassembled WGS sequence"/>
</dbReference>
<organism evidence="2 3">
    <name type="scientific">Champsocephalus esox</name>
    <name type="common">pike icefish</name>
    <dbReference type="NCBI Taxonomy" id="159716"/>
    <lineage>
        <taxon>Eukaryota</taxon>
        <taxon>Metazoa</taxon>
        <taxon>Chordata</taxon>
        <taxon>Craniata</taxon>
        <taxon>Vertebrata</taxon>
        <taxon>Euteleostomi</taxon>
        <taxon>Actinopterygii</taxon>
        <taxon>Neopterygii</taxon>
        <taxon>Teleostei</taxon>
        <taxon>Neoteleostei</taxon>
        <taxon>Acanthomorphata</taxon>
        <taxon>Eupercaria</taxon>
        <taxon>Perciformes</taxon>
        <taxon>Notothenioidei</taxon>
        <taxon>Channichthyidae</taxon>
        <taxon>Champsocephalus</taxon>
    </lineage>
</organism>
<dbReference type="EMBL" id="JAULUE010002057">
    <property type="protein sequence ID" value="KAK5889483.1"/>
    <property type="molecule type" value="Genomic_DNA"/>
</dbReference>
<keyword evidence="1" id="KW-1133">Transmembrane helix</keyword>
<evidence type="ECO:0000313" key="2">
    <source>
        <dbReference type="EMBL" id="KAK5889483.1"/>
    </source>
</evidence>
<sequence>MDERENEAERETVIMSYVNLQKLVPVIISIVDGGVIVLLLGAADKPLEESGLLWILSGGRQTGSVGSDRKPGGCVGSSRFSSLSLCTMTQLVKRRQKQQTGTDINTCHHHLNKQLAGRSDLQQLDSLTSQDFCFSVQTFLTLCSPITASSTLRVLIEAVPDIIKQVQSQIFPFSL</sequence>
<comment type="caution">
    <text evidence="2">The sequence shown here is derived from an EMBL/GenBank/DDBJ whole genome shotgun (WGS) entry which is preliminary data.</text>
</comment>
<proteinExistence type="predicted"/>
<keyword evidence="1" id="KW-0812">Transmembrane</keyword>
<evidence type="ECO:0000256" key="1">
    <source>
        <dbReference type="SAM" id="Phobius"/>
    </source>
</evidence>